<dbReference type="SMART" id="SM00421">
    <property type="entry name" value="HTH_LUXR"/>
    <property type="match status" value="1"/>
</dbReference>
<dbReference type="InterPro" id="IPR039420">
    <property type="entry name" value="WalR-like"/>
</dbReference>
<evidence type="ECO:0000313" key="5">
    <source>
        <dbReference type="EMBL" id="RKD85945.1"/>
    </source>
</evidence>
<proteinExistence type="predicted"/>
<reference evidence="5 6" key="1">
    <citation type="submission" date="2018-09" db="EMBL/GenBank/DDBJ databases">
        <title>Genomic Encyclopedia of Archaeal and Bacterial Type Strains, Phase II (KMG-II): from individual species to whole genera.</title>
        <authorList>
            <person name="Goeker M."/>
        </authorList>
    </citation>
    <scope>NUCLEOTIDE SEQUENCE [LARGE SCALE GENOMIC DNA]</scope>
    <source>
        <strain evidence="5 6">DSM 27148</strain>
    </source>
</reference>
<dbReference type="GO" id="GO:0003677">
    <property type="term" value="F:DNA binding"/>
    <property type="evidence" value="ECO:0007669"/>
    <property type="project" value="UniProtKB-KW"/>
</dbReference>
<evidence type="ECO:0000259" key="3">
    <source>
        <dbReference type="PROSITE" id="PS50043"/>
    </source>
</evidence>
<evidence type="ECO:0000256" key="2">
    <source>
        <dbReference type="PROSITE-ProRule" id="PRU00169"/>
    </source>
</evidence>
<sequence>MKRPVRIAIFENYNLFSSGLKSVLAEQNQLEIVVAANSISDLLKEIEEKSPDILLFDILHCDNGGIRLIRRVIRRYPDLPVVLLTSMQFSDCFTDHVKLGVKGFVFENETPEDLKCAIRKIISGSTYLPREMQKWLAEISPSGKRNALVLKKKNTLTEREISILKLFCQGLTYKEIGKKLFISPRTVETHKKNILTKLRLKSTAEMVKYAFHNHLII</sequence>
<dbReference type="SUPFAM" id="SSF46894">
    <property type="entry name" value="C-terminal effector domain of the bipartite response regulators"/>
    <property type="match status" value="1"/>
</dbReference>
<dbReference type="GO" id="GO:0006355">
    <property type="term" value="P:regulation of DNA-templated transcription"/>
    <property type="evidence" value="ECO:0007669"/>
    <property type="project" value="InterPro"/>
</dbReference>
<dbReference type="InterPro" id="IPR016032">
    <property type="entry name" value="Sig_transdc_resp-reg_C-effctor"/>
</dbReference>
<dbReference type="Pfam" id="PF00196">
    <property type="entry name" value="GerE"/>
    <property type="match status" value="1"/>
</dbReference>
<dbReference type="EMBL" id="RAPN01000005">
    <property type="protein sequence ID" value="RKD85945.1"/>
    <property type="molecule type" value="Genomic_DNA"/>
</dbReference>
<keyword evidence="6" id="KW-1185">Reference proteome</keyword>
<accession>A0A419VUY8</accession>
<name>A0A419VUY8_9BACT</name>
<evidence type="ECO:0000313" key="6">
    <source>
        <dbReference type="Proteomes" id="UP000283387"/>
    </source>
</evidence>
<organism evidence="5 6">
    <name type="scientific">Mangrovibacterium diazotrophicum</name>
    <dbReference type="NCBI Taxonomy" id="1261403"/>
    <lineage>
        <taxon>Bacteria</taxon>
        <taxon>Pseudomonadati</taxon>
        <taxon>Bacteroidota</taxon>
        <taxon>Bacteroidia</taxon>
        <taxon>Marinilabiliales</taxon>
        <taxon>Prolixibacteraceae</taxon>
        <taxon>Mangrovibacterium</taxon>
    </lineage>
</organism>
<feature type="domain" description="HTH luxR-type" evidence="3">
    <location>
        <begin position="149"/>
        <end position="214"/>
    </location>
</feature>
<dbReference type="OrthoDB" id="1050047at2"/>
<keyword evidence="1" id="KW-0238">DNA-binding</keyword>
<dbReference type="PROSITE" id="PS50043">
    <property type="entry name" value="HTH_LUXR_2"/>
    <property type="match status" value="1"/>
</dbReference>
<feature type="domain" description="Response regulatory" evidence="4">
    <location>
        <begin position="6"/>
        <end position="122"/>
    </location>
</feature>
<dbReference type="PRINTS" id="PR00038">
    <property type="entry name" value="HTHLUXR"/>
</dbReference>
<dbReference type="CDD" id="cd06170">
    <property type="entry name" value="LuxR_C_like"/>
    <property type="match status" value="1"/>
</dbReference>
<gene>
    <name evidence="5" type="ORF">BC643_4261</name>
</gene>
<dbReference type="PROSITE" id="PS50110">
    <property type="entry name" value="RESPONSE_REGULATORY"/>
    <property type="match status" value="1"/>
</dbReference>
<feature type="modified residue" description="4-aspartylphosphate" evidence="2">
    <location>
        <position position="57"/>
    </location>
</feature>
<dbReference type="Pfam" id="PF00072">
    <property type="entry name" value="Response_reg"/>
    <property type="match status" value="1"/>
</dbReference>
<dbReference type="InterPro" id="IPR011006">
    <property type="entry name" value="CheY-like_superfamily"/>
</dbReference>
<dbReference type="PANTHER" id="PTHR43214">
    <property type="entry name" value="TWO-COMPONENT RESPONSE REGULATOR"/>
    <property type="match status" value="1"/>
</dbReference>
<dbReference type="PROSITE" id="PS00622">
    <property type="entry name" value="HTH_LUXR_1"/>
    <property type="match status" value="1"/>
</dbReference>
<dbReference type="InterPro" id="IPR000792">
    <property type="entry name" value="Tscrpt_reg_LuxR_C"/>
</dbReference>
<dbReference type="InterPro" id="IPR001789">
    <property type="entry name" value="Sig_transdc_resp-reg_receiver"/>
</dbReference>
<dbReference type="Proteomes" id="UP000283387">
    <property type="component" value="Unassembled WGS sequence"/>
</dbReference>
<evidence type="ECO:0000256" key="1">
    <source>
        <dbReference type="ARBA" id="ARBA00023125"/>
    </source>
</evidence>
<dbReference type="AlphaFoldDB" id="A0A419VUY8"/>
<protein>
    <submittedName>
        <fullName evidence="5">LuxR family two component transcriptional regulator</fullName>
    </submittedName>
</protein>
<dbReference type="GO" id="GO:0000160">
    <property type="term" value="P:phosphorelay signal transduction system"/>
    <property type="evidence" value="ECO:0007669"/>
    <property type="project" value="InterPro"/>
</dbReference>
<dbReference type="Gene3D" id="3.40.50.2300">
    <property type="match status" value="1"/>
</dbReference>
<comment type="caution">
    <text evidence="5">The sequence shown here is derived from an EMBL/GenBank/DDBJ whole genome shotgun (WGS) entry which is preliminary data.</text>
</comment>
<dbReference type="PANTHER" id="PTHR43214:SF17">
    <property type="entry name" value="TRANSCRIPTIONAL REGULATORY PROTEIN RCSB"/>
    <property type="match status" value="1"/>
</dbReference>
<evidence type="ECO:0000259" key="4">
    <source>
        <dbReference type="PROSITE" id="PS50110"/>
    </source>
</evidence>
<keyword evidence="2" id="KW-0597">Phosphoprotein</keyword>
<dbReference type="SUPFAM" id="SSF52172">
    <property type="entry name" value="CheY-like"/>
    <property type="match status" value="1"/>
</dbReference>